<dbReference type="NCBIfam" id="TIGR00535">
    <property type="entry name" value="SAM_DCase"/>
    <property type="match status" value="1"/>
</dbReference>
<dbReference type="PANTHER" id="PTHR11570">
    <property type="entry name" value="S-ADENOSYLMETHIONINE DECARBOXYLASE"/>
    <property type="match status" value="1"/>
</dbReference>
<proteinExistence type="inferred from homology"/>
<evidence type="ECO:0000256" key="7">
    <source>
        <dbReference type="ARBA" id="ARBA00022813"/>
    </source>
</evidence>
<keyword evidence="8" id="KW-0745">Spermidine biosynthesis</keyword>
<organism evidence="15 16">
    <name type="scientific">Cylindrotheca closterium</name>
    <dbReference type="NCBI Taxonomy" id="2856"/>
    <lineage>
        <taxon>Eukaryota</taxon>
        <taxon>Sar</taxon>
        <taxon>Stramenopiles</taxon>
        <taxon>Ochrophyta</taxon>
        <taxon>Bacillariophyta</taxon>
        <taxon>Bacillariophyceae</taxon>
        <taxon>Bacillariophycidae</taxon>
        <taxon>Bacillariales</taxon>
        <taxon>Bacillariaceae</taxon>
        <taxon>Cylindrotheca</taxon>
    </lineage>
</organism>
<evidence type="ECO:0000256" key="11">
    <source>
        <dbReference type="ARBA" id="ARBA00023239"/>
    </source>
</evidence>
<protein>
    <recommendedName>
        <fullName evidence="4">adenosylmethionine decarboxylase</fullName>
        <ecNumber evidence="4">4.1.1.50</ecNumber>
    </recommendedName>
</protein>
<dbReference type="EC" id="4.1.1.50" evidence="4"/>
<keyword evidence="9" id="KW-0620">Polyamine biosynthesis</keyword>
<reference evidence="15" key="1">
    <citation type="submission" date="2023-08" db="EMBL/GenBank/DDBJ databases">
        <authorList>
            <person name="Audoor S."/>
            <person name="Bilcke G."/>
        </authorList>
    </citation>
    <scope>NUCLEOTIDE SEQUENCE</scope>
</reference>
<evidence type="ECO:0000256" key="1">
    <source>
        <dbReference type="ARBA" id="ARBA00001928"/>
    </source>
</evidence>
<evidence type="ECO:0000256" key="14">
    <source>
        <dbReference type="SAM" id="MobiDB-lite"/>
    </source>
</evidence>
<evidence type="ECO:0000256" key="12">
    <source>
        <dbReference type="ARBA" id="ARBA00023270"/>
    </source>
</evidence>
<evidence type="ECO:0000256" key="6">
    <source>
        <dbReference type="ARBA" id="ARBA00022793"/>
    </source>
</evidence>
<accession>A0AAD2GAL3</accession>
<keyword evidence="12" id="KW-0704">Schiff base</keyword>
<name>A0AAD2GAL3_9STRA</name>
<dbReference type="EMBL" id="CAKOGP040002313">
    <property type="protein sequence ID" value="CAJ1966832.1"/>
    <property type="molecule type" value="Genomic_DNA"/>
</dbReference>
<dbReference type="GO" id="GO:0008295">
    <property type="term" value="P:spermidine biosynthetic process"/>
    <property type="evidence" value="ECO:0007669"/>
    <property type="project" value="UniProtKB-KW"/>
</dbReference>
<dbReference type="InterPro" id="IPR018166">
    <property type="entry name" value="S-AdoMet_deCO2ase_CS"/>
</dbReference>
<dbReference type="PANTHER" id="PTHR11570:SF0">
    <property type="entry name" value="S-ADENOSYLMETHIONINE DECARBOXYLASE PROENZYME"/>
    <property type="match status" value="1"/>
</dbReference>
<evidence type="ECO:0000256" key="13">
    <source>
        <dbReference type="ARBA" id="ARBA00023317"/>
    </source>
</evidence>
<dbReference type="InterPro" id="IPR016067">
    <property type="entry name" value="S-AdoMet_deCO2ase_core"/>
</dbReference>
<keyword evidence="16" id="KW-1185">Reference proteome</keyword>
<evidence type="ECO:0000256" key="9">
    <source>
        <dbReference type="ARBA" id="ARBA00023115"/>
    </source>
</evidence>
<dbReference type="Gene3D" id="3.60.90.10">
    <property type="entry name" value="S-adenosylmethionine decarboxylase"/>
    <property type="match status" value="1"/>
</dbReference>
<evidence type="ECO:0000313" key="15">
    <source>
        <dbReference type="EMBL" id="CAJ1966832.1"/>
    </source>
</evidence>
<keyword evidence="5" id="KW-0949">S-adenosyl-L-methionine</keyword>
<keyword evidence="11" id="KW-0456">Lyase</keyword>
<comment type="pathway">
    <text evidence="2">Amine and polyamine biosynthesis; S-adenosylmethioninamine biosynthesis; S-adenosylmethioninamine from S-adenosyl-L-methionine: step 1/1.</text>
</comment>
<evidence type="ECO:0000256" key="5">
    <source>
        <dbReference type="ARBA" id="ARBA00022691"/>
    </source>
</evidence>
<evidence type="ECO:0000256" key="4">
    <source>
        <dbReference type="ARBA" id="ARBA00012357"/>
    </source>
</evidence>
<dbReference type="PROSITE" id="PS01336">
    <property type="entry name" value="ADOMETDC"/>
    <property type="match status" value="1"/>
</dbReference>
<keyword evidence="7" id="KW-0068">Autocatalytic cleavage</keyword>
<keyword evidence="10" id="KW-0865">Zymogen</keyword>
<dbReference type="InterPro" id="IPR001985">
    <property type="entry name" value="S-AdoMet_decarboxylase_euk"/>
</dbReference>
<dbReference type="Gene3D" id="3.30.360.50">
    <property type="entry name" value="S-adenosylmethionine decarboxylase"/>
    <property type="match status" value="1"/>
</dbReference>
<sequence>MAPYSSKKGTDDSSSEGNVPEEIAGVMFNSDQPQAVPSMSFPDDDDSGEIREYTGQFEGPEKTLEVCFRKQDLDGPEPTEPGEKAGLRRLTMEQLGRICARARCTILSSVSNQYLDAYVLSESSLFIYPYMLVLKTCGTTTLLRCMALVIEFGRQLGLEIDWVGYSRKNFNFPTDQAFPHQSFNQELEYLYSHRNLCETLDGNGYSLGPLTSDHWFVFVADQTIRSRTLEVDTDRVLNMMMFDIDEDIAQLFQYDHYETLDGEEKEDEIMRISREQTLQSGINELCPGAVIDPRAFEPCGYSMNAILFRSYSTIHITPESGSSYVSFETNQKVRSYKSLVSNVISTFRPKRFVMTLMADEAGLKQLIENPFTGSGQESSIVAPAPRELREATGINQMMYKRGSVASIQVEDDCCCMMGNWVLKTDISPQQIRANKTRGMTIT</sequence>
<evidence type="ECO:0000256" key="3">
    <source>
        <dbReference type="ARBA" id="ARBA00008466"/>
    </source>
</evidence>
<dbReference type="GO" id="GO:0005829">
    <property type="term" value="C:cytosol"/>
    <property type="evidence" value="ECO:0007669"/>
    <property type="project" value="TreeGrafter"/>
</dbReference>
<keyword evidence="6" id="KW-0210">Decarboxylase</keyword>
<evidence type="ECO:0000256" key="2">
    <source>
        <dbReference type="ARBA" id="ARBA00004911"/>
    </source>
</evidence>
<dbReference type="GO" id="GO:0006597">
    <property type="term" value="P:spermine biosynthetic process"/>
    <property type="evidence" value="ECO:0007669"/>
    <property type="project" value="InterPro"/>
</dbReference>
<keyword evidence="13" id="KW-0670">Pyruvate</keyword>
<dbReference type="GO" id="GO:0004014">
    <property type="term" value="F:adenosylmethionine decarboxylase activity"/>
    <property type="evidence" value="ECO:0007669"/>
    <property type="project" value="UniProtKB-EC"/>
</dbReference>
<gene>
    <name evidence="15" type="ORF">CYCCA115_LOCUS22415</name>
</gene>
<comment type="cofactor">
    <cofactor evidence="1">
        <name>pyruvate</name>
        <dbReference type="ChEBI" id="CHEBI:15361"/>
    </cofactor>
</comment>
<dbReference type="Proteomes" id="UP001295423">
    <property type="component" value="Unassembled WGS sequence"/>
</dbReference>
<comment type="caution">
    <text evidence="15">The sequence shown here is derived from an EMBL/GenBank/DDBJ whole genome shotgun (WGS) entry which is preliminary data.</text>
</comment>
<dbReference type="AlphaFoldDB" id="A0AAD2GAL3"/>
<dbReference type="SUPFAM" id="SSF56276">
    <property type="entry name" value="S-adenosylmethionine decarboxylase"/>
    <property type="match status" value="1"/>
</dbReference>
<feature type="region of interest" description="Disordered" evidence="14">
    <location>
        <begin position="1"/>
        <end position="49"/>
    </location>
</feature>
<dbReference type="Pfam" id="PF01536">
    <property type="entry name" value="SAM_decarbox"/>
    <property type="match status" value="1"/>
</dbReference>
<evidence type="ECO:0000313" key="16">
    <source>
        <dbReference type="Proteomes" id="UP001295423"/>
    </source>
</evidence>
<comment type="similarity">
    <text evidence="3">Belongs to the eukaryotic AdoMetDC family.</text>
</comment>
<evidence type="ECO:0000256" key="10">
    <source>
        <dbReference type="ARBA" id="ARBA00023145"/>
    </source>
</evidence>
<dbReference type="InterPro" id="IPR048283">
    <property type="entry name" value="AdoMetDC-like"/>
</dbReference>
<evidence type="ECO:0000256" key="8">
    <source>
        <dbReference type="ARBA" id="ARBA00023066"/>
    </source>
</evidence>